<evidence type="ECO:0000313" key="2">
    <source>
        <dbReference type="EnsemblMetazoa" id="AEPI004538-PA"/>
    </source>
</evidence>
<feature type="compositionally biased region" description="Basic and acidic residues" evidence="1">
    <location>
        <begin position="286"/>
        <end position="303"/>
    </location>
</feature>
<evidence type="ECO:0000313" key="3">
    <source>
        <dbReference type="Proteomes" id="UP000075885"/>
    </source>
</evidence>
<reference evidence="2" key="2">
    <citation type="submission" date="2020-05" db="UniProtKB">
        <authorList>
            <consortium name="EnsemblMetazoa"/>
        </authorList>
    </citation>
    <scope>IDENTIFICATION</scope>
    <source>
        <strain evidence="2">Epiroticus2</strain>
    </source>
</reference>
<evidence type="ECO:0000256" key="1">
    <source>
        <dbReference type="SAM" id="MobiDB-lite"/>
    </source>
</evidence>
<dbReference type="PROSITE" id="PS51257">
    <property type="entry name" value="PROKAR_LIPOPROTEIN"/>
    <property type="match status" value="1"/>
</dbReference>
<dbReference type="AlphaFoldDB" id="A0A182PC83"/>
<dbReference type="EnsemblMetazoa" id="AEPI004538-RA">
    <property type="protein sequence ID" value="AEPI004538-PA"/>
    <property type="gene ID" value="AEPI004538"/>
</dbReference>
<organism evidence="2 3">
    <name type="scientific">Anopheles epiroticus</name>
    <dbReference type="NCBI Taxonomy" id="199890"/>
    <lineage>
        <taxon>Eukaryota</taxon>
        <taxon>Metazoa</taxon>
        <taxon>Ecdysozoa</taxon>
        <taxon>Arthropoda</taxon>
        <taxon>Hexapoda</taxon>
        <taxon>Insecta</taxon>
        <taxon>Pterygota</taxon>
        <taxon>Neoptera</taxon>
        <taxon>Endopterygota</taxon>
        <taxon>Diptera</taxon>
        <taxon>Nematocera</taxon>
        <taxon>Culicoidea</taxon>
        <taxon>Culicidae</taxon>
        <taxon>Anophelinae</taxon>
        <taxon>Anopheles</taxon>
    </lineage>
</organism>
<proteinExistence type="predicted"/>
<sequence>MIRIGVRSARRAAVGQNLSVACAPHRPEPDRRRHRLGVEIVHPVVRTDAGHVQDASRLGAAPVRVEVGVRQRLIESEQARVREDRFRVLRIVRTEQIGLTVGEQRSGRVQADDRVELSVLVLACVGCDVRTQAVPNQVDVVAGRTGCGHDRVDHARDDLPDGSHTVAGGNVVDRLRTCTPVDVHDVKLADADEMILDAPVQAGVLTLQEAVDQEARRMGRVEVTAGHRTSIVPADHLRMDRIATGVQPEHDVCGGIKQWLDLIVTLRHIVRVNVDQTQSPIAIRNEGPRRERSRRTGREREDSLGSGAEVGRLTAHRPAGTLHGTVTGKNLVVRAATHRRESTAHDRFGQELVGPTVRTSTGNVHATARLSTATVRVERGLSQRQIEAQQSGVRVDRFHVLRIVQRQAIVAVQREQGERRVHAEDRVQTTELEETGIASGVRSKTVACNADTGEGDARVGLQEVDERGHHVADGTDTCASERIVHSLCSNAPIDGENVKVSSIQPSILQDHVHLRETVIVPSVNDEARRMGRVKVRGRQRTGIAKLYDLRCITVAAGVEPEDRIGGSSEVRLRHGLVDVVRVQVGQM</sequence>
<dbReference type="VEuPathDB" id="VectorBase:AEPI004538"/>
<name>A0A182PC83_9DIPT</name>
<feature type="region of interest" description="Disordered" evidence="1">
    <location>
        <begin position="281"/>
        <end position="307"/>
    </location>
</feature>
<protein>
    <submittedName>
        <fullName evidence="2">Uncharacterized protein</fullName>
    </submittedName>
</protein>
<dbReference type="Proteomes" id="UP000075885">
    <property type="component" value="Unassembled WGS sequence"/>
</dbReference>
<reference evidence="3" key="1">
    <citation type="submission" date="2013-03" db="EMBL/GenBank/DDBJ databases">
        <title>The Genome Sequence of Anopheles epiroticus epiroticus2.</title>
        <authorList>
            <consortium name="The Broad Institute Genomics Platform"/>
            <person name="Neafsey D.E."/>
            <person name="Howell P."/>
            <person name="Walker B."/>
            <person name="Young S.K."/>
            <person name="Zeng Q."/>
            <person name="Gargeya S."/>
            <person name="Fitzgerald M."/>
            <person name="Haas B."/>
            <person name="Abouelleil A."/>
            <person name="Allen A.W."/>
            <person name="Alvarado L."/>
            <person name="Arachchi H.M."/>
            <person name="Berlin A.M."/>
            <person name="Chapman S.B."/>
            <person name="Gainer-Dewar J."/>
            <person name="Goldberg J."/>
            <person name="Griggs A."/>
            <person name="Gujja S."/>
            <person name="Hansen M."/>
            <person name="Howarth C."/>
            <person name="Imamovic A."/>
            <person name="Ireland A."/>
            <person name="Larimer J."/>
            <person name="McCowan C."/>
            <person name="Murphy C."/>
            <person name="Pearson M."/>
            <person name="Poon T.W."/>
            <person name="Priest M."/>
            <person name="Roberts A."/>
            <person name="Saif S."/>
            <person name="Shea T."/>
            <person name="Sisk P."/>
            <person name="Sykes S."/>
            <person name="Wortman J."/>
            <person name="Nusbaum C."/>
            <person name="Birren B."/>
        </authorList>
    </citation>
    <scope>NUCLEOTIDE SEQUENCE [LARGE SCALE GENOMIC DNA]</scope>
    <source>
        <strain evidence="3">Epiroticus2</strain>
    </source>
</reference>
<accession>A0A182PC83</accession>
<keyword evidence="3" id="KW-1185">Reference proteome</keyword>